<dbReference type="PROSITE" id="PS51257">
    <property type="entry name" value="PROKAR_LIPOPROTEIN"/>
    <property type="match status" value="1"/>
</dbReference>
<evidence type="ECO:0000313" key="2">
    <source>
        <dbReference type="EMBL" id="MBW4768841.1"/>
    </source>
</evidence>
<feature type="signal peptide" evidence="1">
    <location>
        <begin position="1"/>
        <end position="20"/>
    </location>
</feature>
<feature type="chain" id="PRO_5046739768" description="BIG2 domain-containing protein" evidence="1">
    <location>
        <begin position="21"/>
        <end position="326"/>
    </location>
</feature>
<evidence type="ECO:0008006" key="4">
    <source>
        <dbReference type="Google" id="ProtNLM"/>
    </source>
</evidence>
<comment type="caution">
    <text evidence="2">The sequence shown here is derived from an EMBL/GenBank/DDBJ whole genome shotgun (WGS) entry which is preliminary data.</text>
</comment>
<evidence type="ECO:0000256" key="1">
    <source>
        <dbReference type="SAM" id="SignalP"/>
    </source>
</evidence>
<dbReference type="RefSeq" id="WP_219479944.1">
    <property type="nucleotide sequence ID" value="NZ_JABZTD010000023.1"/>
</dbReference>
<reference evidence="2 3" key="1">
    <citation type="submission" date="2021-07" db="EMBL/GenBank/DDBJ databases">
        <title>Genomic diversity and antimicrobial resistance of Prevotella spp. isolated from chronic lung disease airways.</title>
        <authorList>
            <person name="Webb K.A."/>
            <person name="Olagoke O.S."/>
            <person name="Baird T."/>
            <person name="Neill J."/>
            <person name="Pham A."/>
            <person name="Wells T.J."/>
            <person name="Ramsay K.A."/>
            <person name="Bell S.C."/>
            <person name="Sarovich D.S."/>
            <person name="Price E.P."/>
        </authorList>
    </citation>
    <scope>NUCLEOTIDE SEQUENCE [LARGE SCALE GENOMIC DNA]</scope>
    <source>
        <strain evidence="2 3">SCHI0011.S.12</strain>
    </source>
</reference>
<dbReference type="Proteomes" id="UP000788426">
    <property type="component" value="Unassembled WGS sequence"/>
</dbReference>
<evidence type="ECO:0000313" key="3">
    <source>
        <dbReference type="Proteomes" id="UP000788426"/>
    </source>
</evidence>
<dbReference type="EMBL" id="JAHXCT010000002">
    <property type="protein sequence ID" value="MBW4768841.1"/>
    <property type="molecule type" value="Genomic_DNA"/>
</dbReference>
<accession>A0ABS6YCB2</accession>
<proteinExistence type="predicted"/>
<keyword evidence="1" id="KW-0732">Signal</keyword>
<organism evidence="2 3">
    <name type="scientific">Hoylesella nanceiensis</name>
    <dbReference type="NCBI Taxonomy" id="425941"/>
    <lineage>
        <taxon>Bacteria</taxon>
        <taxon>Pseudomonadati</taxon>
        <taxon>Bacteroidota</taxon>
        <taxon>Bacteroidia</taxon>
        <taxon>Bacteroidales</taxon>
        <taxon>Prevotellaceae</taxon>
        <taxon>Hoylesella</taxon>
    </lineage>
</organism>
<protein>
    <recommendedName>
        <fullName evidence="4">BIG2 domain-containing protein</fullName>
    </recommendedName>
</protein>
<name>A0ABS6YCB2_9BACT</name>
<keyword evidence="3" id="KW-1185">Reference proteome</keyword>
<sequence>MKIHYLYTMLITLTSVCFMSACSSNDDPIPVETKTATLSIDTDTLKVNVSESASFKIKDGGGDFKVFTENPEIATASLSDNTITVVSKEKGRTAVVISDKSGNYKRVPVLSMYSKIVLGETSVSVTNKIGQVGYAKIEIKGGNGNYTAESDDSNIAEISSINDVEVRLILKKEGTTTVHVTDMMGLKATINVEVKTTNVAYTDEEKEALKNSTVEHMTWDNEEWKPVSGSSYKFYAKTNAGVSSLGWDQMWGSYVYGSLKVTYTGDLTVGVKADAKLINDSDYPSVTYQLDSFEILKNDGTHVWAVYSVIKDGVLHYGKLCLALSN</sequence>
<gene>
    <name evidence="2" type="ORF">KZO38_03585</name>
</gene>